<feature type="region of interest" description="Disordered" evidence="1">
    <location>
        <begin position="199"/>
        <end position="229"/>
    </location>
</feature>
<feature type="compositionally biased region" description="Gly residues" evidence="1">
    <location>
        <begin position="582"/>
        <end position="591"/>
    </location>
</feature>
<feature type="compositionally biased region" description="Basic residues" evidence="1">
    <location>
        <begin position="385"/>
        <end position="399"/>
    </location>
</feature>
<keyword evidence="3" id="KW-1185">Reference proteome</keyword>
<feature type="region of interest" description="Disordered" evidence="1">
    <location>
        <begin position="322"/>
        <end position="672"/>
    </location>
</feature>
<feature type="compositionally biased region" description="Basic and acidic residues" evidence="1">
    <location>
        <begin position="540"/>
        <end position="555"/>
    </location>
</feature>
<name>A0AAD6SC55_9AGAR</name>
<protein>
    <submittedName>
        <fullName evidence="2">Uncharacterized protein</fullName>
    </submittedName>
</protein>
<organism evidence="2 3">
    <name type="scientific">Mycena alexandri</name>
    <dbReference type="NCBI Taxonomy" id="1745969"/>
    <lineage>
        <taxon>Eukaryota</taxon>
        <taxon>Fungi</taxon>
        <taxon>Dikarya</taxon>
        <taxon>Basidiomycota</taxon>
        <taxon>Agaricomycotina</taxon>
        <taxon>Agaricomycetes</taxon>
        <taxon>Agaricomycetidae</taxon>
        <taxon>Agaricales</taxon>
        <taxon>Marasmiineae</taxon>
        <taxon>Mycenaceae</taxon>
        <taxon>Mycena</taxon>
    </lineage>
</organism>
<gene>
    <name evidence="2" type="ORF">C8F04DRAFT_1191819</name>
</gene>
<evidence type="ECO:0000313" key="3">
    <source>
        <dbReference type="Proteomes" id="UP001218188"/>
    </source>
</evidence>
<feature type="compositionally biased region" description="Basic and acidic residues" evidence="1">
    <location>
        <begin position="199"/>
        <end position="216"/>
    </location>
</feature>
<evidence type="ECO:0000256" key="1">
    <source>
        <dbReference type="SAM" id="MobiDB-lite"/>
    </source>
</evidence>
<sequence>MKKKREYVPVAAEDRKSLKAWAKGAREEVLRPHIAGYMDALERGWRAERDYVDEVCREYHTIFDWQLKDHEEPLQPLPVYDKFALPVVEALEPDQAEEKRVRKEILNSMDARNDPYAILLGKLSGINVPPKARQAFQQYMHESYDTEIAPAVQARWAATRDNLNGDGAAATQKGPNAPFRALVACELFVELSQEEQDALKERAKEEAAAAREEYEKKRKAPPSNSPEDRQRCIDALGAFMSPILRGIQEYTGLHSVAIFGGPMPKYRGELKTVHVAYGRSRDTAPALFPQWAKARFNRDVVGLMHEYLQAAFTAVECTEAALPESSDDPAPGGSKSHKHHTAGDSDDSDSDDDSDDDSDAETNDSDGSASDGGSDAEDEEAVGKGKAKGRAKEKARKARKAEEKKAKKAAQKEAQEREKAGAMGKGKARKGATSGVRRDAAKKRKRRGEGGESDGEGGAKKKRKAATGSEKEIAGEGAGSSKKRKRVQEDEGSAMESGESGDENDSVRGADEDEYEGAAAPKSKKTAAAPLRRSGRKAAKLGDDGNDTEKDKETTAEANTKKNKQSAVANLKVGLGAATDGSNGGAAGEGGVATTAKKKKGGKGSKAGKGMTDDAPESPPKPRGDRPANPSPSDPLPLSSTAARLLGTTTSTAGTSATPSPDGGASSVGILPKKMPPCPDATPQWVEYAYGSLSGVDLGPFFHEAVNAWLELERVQGFKSAGSLPKAKRPDETPHVPRITGYITFGPQHSNALHYGYPVSHRGLLIAASHGA</sequence>
<reference evidence="2" key="1">
    <citation type="submission" date="2023-03" db="EMBL/GenBank/DDBJ databases">
        <title>Massive genome expansion in bonnet fungi (Mycena s.s.) driven by repeated elements and novel gene families across ecological guilds.</title>
        <authorList>
            <consortium name="Lawrence Berkeley National Laboratory"/>
            <person name="Harder C.B."/>
            <person name="Miyauchi S."/>
            <person name="Viragh M."/>
            <person name="Kuo A."/>
            <person name="Thoen E."/>
            <person name="Andreopoulos B."/>
            <person name="Lu D."/>
            <person name="Skrede I."/>
            <person name="Drula E."/>
            <person name="Henrissat B."/>
            <person name="Morin E."/>
            <person name="Kohler A."/>
            <person name="Barry K."/>
            <person name="LaButti K."/>
            <person name="Morin E."/>
            <person name="Salamov A."/>
            <person name="Lipzen A."/>
            <person name="Mereny Z."/>
            <person name="Hegedus B."/>
            <person name="Baldrian P."/>
            <person name="Stursova M."/>
            <person name="Weitz H."/>
            <person name="Taylor A."/>
            <person name="Grigoriev I.V."/>
            <person name="Nagy L.G."/>
            <person name="Martin F."/>
            <person name="Kauserud H."/>
        </authorList>
    </citation>
    <scope>NUCLEOTIDE SEQUENCE</scope>
    <source>
        <strain evidence="2">CBHHK200</strain>
    </source>
</reference>
<proteinExistence type="predicted"/>
<evidence type="ECO:0000313" key="2">
    <source>
        <dbReference type="EMBL" id="KAJ7025018.1"/>
    </source>
</evidence>
<accession>A0AAD6SC55</accession>
<feature type="compositionally biased region" description="Low complexity" evidence="1">
    <location>
        <begin position="636"/>
        <end position="658"/>
    </location>
</feature>
<dbReference type="EMBL" id="JARJCM010000160">
    <property type="protein sequence ID" value="KAJ7025018.1"/>
    <property type="molecule type" value="Genomic_DNA"/>
</dbReference>
<feature type="compositionally biased region" description="Basic and acidic residues" evidence="1">
    <location>
        <begin position="400"/>
        <end position="420"/>
    </location>
</feature>
<dbReference type="AlphaFoldDB" id="A0AAD6SC55"/>
<dbReference type="Proteomes" id="UP001218188">
    <property type="component" value="Unassembled WGS sequence"/>
</dbReference>
<comment type="caution">
    <text evidence="2">The sequence shown here is derived from an EMBL/GenBank/DDBJ whole genome shotgun (WGS) entry which is preliminary data.</text>
</comment>
<feature type="compositionally biased region" description="Low complexity" evidence="1">
    <location>
        <begin position="517"/>
        <end position="530"/>
    </location>
</feature>
<feature type="compositionally biased region" description="Acidic residues" evidence="1">
    <location>
        <begin position="344"/>
        <end position="364"/>
    </location>
</feature>